<feature type="compositionally biased region" description="Gly residues" evidence="6">
    <location>
        <begin position="170"/>
        <end position="180"/>
    </location>
</feature>
<dbReference type="PANTHER" id="PTHR21258:SF55">
    <property type="entry name" value="FI23523P1"/>
    <property type="match status" value="1"/>
</dbReference>
<evidence type="ECO:0000313" key="8">
    <source>
        <dbReference type="EMBL" id="QAU54368.1"/>
    </source>
</evidence>
<dbReference type="GO" id="GO:0008543">
    <property type="term" value="P:fibroblast growth factor receptor signaling pathway"/>
    <property type="evidence" value="ECO:0007669"/>
    <property type="project" value="TreeGrafter"/>
</dbReference>
<dbReference type="GO" id="GO:0016020">
    <property type="term" value="C:membrane"/>
    <property type="evidence" value="ECO:0007669"/>
    <property type="project" value="UniProtKB-SubCell"/>
</dbReference>
<reference evidence="9 10" key="3">
    <citation type="submission" date="2019-01" db="EMBL/GenBank/DDBJ databases">
        <title>The decoding of complex shrimp genome reveals the adaptation for benthos swimmer, frequently molting mechanism and breeding impact on genome.</title>
        <authorList>
            <person name="Sun Y."/>
            <person name="Gao Y."/>
            <person name="Yu Y."/>
        </authorList>
    </citation>
    <scope>NUCLEOTIDE SEQUENCE [LARGE SCALE GENOMIC DNA]</scope>
    <source>
        <tissue evidence="9">Muscle</tissue>
    </source>
</reference>
<dbReference type="SMART" id="SM00310">
    <property type="entry name" value="PTBI"/>
    <property type="match status" value="1"/>
</dbReference>
<evidence type="ECO:0000256" key="5">
    <source>
        <dbReference type="ARBA" id="ARBA00023288"/>
    </source>
</evidence>
<keyword evidence="3" id="KW-0519">Myristate</keyword>
<dbReference type="InterPro" id="IPR050996">
    <property type="entry name" value="Docking_Protein_DOK"/>
</dbReference>
<feature type="domain" description="IRS-type PTB" evidence="7">
    <location>
        <begin position="10"/>
        <end position="112"/>
    </location>
</feature>
<name>A0A423SW25_PENVA</name>
<evidence type="ECO:0000313" key="9">
    <source>
        <dbReference type="EMBL" id="ROT68454.1"/>
    </source>
</evidence>
<feature type="region of interest" description="Disordered" evidence="6">
    <location>
        <begin position="400"/>
        <end position="432"/>
    </location>
</feature>
<feature type="compositionally biased region" description="Pro residues" evidence="6">
    <location>
        <begin position="189"/>
        <end position="200"/>
    </location>
</feature>
<dbReference type="Proteomes" id="UP000283509">
    <property type="component" value="Unassembled WGS sequence"/>
</dbReference>
<evidence type="ECO:0000256" key="1">
    <source>
        <dbReference type="ARBA" id="ARBA00004370"/>
    </source>
</evidence>
<dbReference type="CDD" id="cd01202">
    <property type="entry name" value="PTB_FRS2"/>
    <property type="match status" value="1"/>
</dbReference>
<dbReference type="SUPFAM" id="SSF50729">
    <property type="entry name" value="PH domain-like"/>
    <property type="match status" value="1"/>
</dbReference>
<reference evidence="8" key="1">
    <citation type="submission" date="2018-04" db="EMBL/GenBank/DDBJ databases">
        <authorList>
            <person name="Lin R."/>
            <person name="Gao G."/>
            <person name="Wang F."/>
            <person name="Zhang Y."/>
        </authorList>
    </citation>
    <scope>NUCLEOTIDE SEQUENCE</scope>
</reference>
<feature type="compositionally biased region" description="Polar residues" evidence="6">
    <location>
        <begin position="414"/>
        <end position="432"/>
    </location>
</feature>
<evidence type="ECO:0000259" key="7">
    <source>
        <dbReference type="PROSITE" id="PS51064"/>
    </source>
</evidence>
<keyword evidence="9" id="KW-0675">Receptor</keyword>
<dbReference type="GO" id="GO:0005737">
    <property type="term" value="C:cytoplasm"/>
    <property type="evidence" value="ECO:0007669"/>
    <property type="project" value="TreeGrafter"/>
</dbReference>
<reference evidence="9 10" key="2">
    <citation type="submission" date="2018-04" db="EMBL/GenBank/DDBJ databases">
        <authorList>
            <person name="Zhang X."/>
            <person name="Yuan J."/>
            <person name="Li F."/>
            <person name="Xiang J."/>
        </authorList>
    </citation>
    <scope>NUCLEOTIDE SEQUENCE [LARGE SCALE GENOMIC DNA]</scope>
    <source>
        <tissue evidence="9">Muscle</tissue>
    </source>
</reference>
<dbReference type="InterPro" id="IPR011993">
    <property type="entry name" value="PH-like_dom_sf"/>
</dbReference>
<protein>
    <submittedName>
        <fullName evidence="8 9">Fibroblast growth factor receptor substrate 2</fullName>
    </submittedName>
</protein>
<feature type="region of interest" description="Disordered" evidence="6">
    <location>
        <begin position="149"/>
        <end position="226"/>
    </location>
</feature>
<dbReference type="AlphaFoldDB" id="A0A423SW25"/>
<dbReference type="InterPro" id="IPR002404">
    <property type="entry name" value="IRS_PTB"/>
</dbReference>
<feature type="compositionally biased region" description="Low complexity" evidence="6">
    <location>
        <begin position="316"/>
        <end position="342"/>
    </location>
</feature>
<dbReference type="OrthoDB" id="6279276at2759"/>
<gene>
    <name evidence="9" type="ORF">C7M84_013390</name>
</gene>
<keyword evidence="5" id="KW-0449">Lipoprotein</keyword>
<dbReference type="STRING" id="6689.A0A423SW25"/>
<evidence type="ECO:0000256" key="4">
    <source>
        <dbReference type="ARBA" id="ARBA00023136"/>
    </source>
</evidence>
<accession>A0A423SW25</accession>
<dbReference type="PANTHER" id="PTHR21258">
    <property type="entry name" value="DOCKING PROTEIN RELATED"/>
    <property type="match status" value="1"/>
</dbReference>
<dbReference type="InterPro" id="IPR038742">
    <property type="entry name" value="FRS2_PTB"/>
</dbReference>
<organism evidence="9 10">
    <name type="scientific">Penaeus vannamei</name>
    <name type="common">Whiteleg shrimp</name>
    <name type="synonym">Litopenaeus vannamei</name>
    <dbReference type="NCBI Taxonomy" id="6689"/>
    <lineage>
        <taxon>Eukaryota</taxon>
        <taxon>Metazoa</taxon>
        <taxon>Ecdysozoa</taxon>
        <taxon>Arthropoda</taxon>
        <taxon>Crustacea</taxon>
        <taxon>Multicrustacea</taxon>
        <taxon>Malacostraca</taxon>
        <taxon>Eumalacostraca</taxon>
        <taxon>Eucarida</taxon>
        <taxon>Decapoda</taxon>
        <taxon>Dendrobranchiata</taxon>
        <taxon>Penaeoidea</taxon>
        <taxon>Penaeidae</taxon>
        <taxon>Penaeus</taxon>
    </lineage>
</organism>
<feature type="compositionally biased region" description="Basic and acidic residues" evidence="6">
    <location>
        <begin position="206"/>
        <end position="216"/>
    </location>
</feature>
<keyword evidence="10" id="KW-1185">Reference proteome</keyword>
<feature type="region of interest" description="Disordered" evidence="6">
    <location>
        <begin position="305"/>
        <end position="380"/>
    </location>
</feature>
<dbReference type="SMART" id="SM01244">
    <property type="entry name" value="IRS"/>
    <property type="match status" value="1"/>
</dbReference>
<dbReference type="GO" id="GO:0005104">
    <property type="term" value="F:fibroblast growth factor receptor binding"/>
    <property type="evidence" value="ECO:0007669"/>
    <property type="project" value="TreeGrafter"/>
</dbReference>
<evidence type="ECO:0000256" key="3">
    <source>
        <dbReference type="ARBA" id="ARBA00022707"/>
    </source>
</evidence>
<dbReference type="EMBL" id="MH247110">
    <property type="protein sequence ID" value="QAU54368.1"/>
    <property type="molecule type" value="mRNA"/>
</dbReference>
<evidence type="ECO:0000256" key="6">
    <source>
        <dbReference type="SAM" id="MobiDB-lite"/>
    </source>
</evidence>
<keyword evidence="4" id="KW-0472">Membrane</keyword>
<dbReference type="PROSITE" id="PS51064">
    <property type="entry name" value="IRS_PTB"/>
    <property type="match status" value="1"/>
</dbReference>
<dbReference type="GO" id="GO:0005068">
    <property type="term" value="F:transmembrane receptor protein tyrosine kinase adaptor activity"/>
    <property type="evidence" value="ECO:0007669"/>
    <property type="project" value="TreeGrafter"/>
</dbReference>
<sequence>MGCVAGKPDINDLHANIFQVVNVDDLGHRFNAAKLEVTETHLVLHQRARAPVRWPLRCLRRYGFDAELFSFEAGRRCPTGPGIYAFKCRRAEALFNLLQLRIQNITEDAASLPPPPPPQVVSDVQEDARAIGTLVAPDSEICVELVQRPQPSEPQARRQNPMAVSPGVGVSSGGAVGGARGPLPQGSTPSPPTPISPPPASFYDVNRNEEPGHEMRNPPPSPTEQIRHECVNHTDKTVAYKKYCERPVSSNSYPDRPIPQGSFVKNKRPRSYVNIKSHDIVYVNVEPLNHNHDHNRVYENLGQEKDVPAVPPRPSLAPGSAGSGSSYSGTTTTTTDTDQPSQINYISLDLDRGSDSSQAAPLSPLESMVSGPESPPNHVAEGYATIDFARTNALSNTAKQAAMWEDGSRKTRHNSTLTSPATLTRHNSSLSD</sequence>
<dbReference type="EMBL" id="QCYY01002664">
    <property type="protein sequence ID" value="ROT68454.1"/>
    <property type="molecule type" value="Genomic_DNA"/>
</dbReference>
<dbReference type="Gene3D" id="2.30.29.30">
    <property type="entry name" value="Pleckstrin-homology domain (PH domain)/Phosphotyrosine-binding domain (PTB)"/>
    <property type="match status" value="1"/>
</dbReference>
<comment type="subcellular location">
    <subcellularLocation>
        <location evidence="1">Membrane</location>
    </subcellularLocation>
</comment>
<evidence type="ECO:0000256" key="2">
    <source>
        <dbReference type="ARBA" id="ARBA00022553"/>
    </source>
</evidence>
<evidence type="ECO:0000313" key="10">
    <source>
        <dbReference type="Proteomes" id="UP000283509"/>
    </source>
</evidence>
<dbReference type="Pfam" id="PF02174">
    <property type="entry name" value="IRS"/>
    <property type="match status" value="1"/>
</dbReference>
<keyword evidence="2" id="KW-0597">Phosphoprotein</keyword>
<proteinExistence type="evidence at transcript level"/>